<evidence type="ECO:0000313" key="2">
    <source>
        <dbReference type="EMBL" id="CCE28653.1"/>
    </source>
</evidence>
<reference evidence="2 3" key="1">
    <citation type="journal article" date="2013" name="PLoS Genet.">
        <title>Plant-symbiotic fungi as chemical engineers: Multi-genome analysis of the Clavicipitaceae reveals dynamics of alkaloid loci.</title>
        <authorList>
            <person name="Schardl C.L."/>
            <person name="Young C.A."/>
            <person name="Hesse U."/>
            <person name="Amyotte S.G."/>
            <person name="Andreeva K."/>
            <person name="Calie P.J."/>
            <person name="Fleetwood D.J."/>
            <person name="Haws D.C."/>
            <person name="Moore N."/>
            <person name="Oeser B."/>
            <person name="Panaccione D.G."/>
            <person name="Schweri K.K."/>
            <person name="Voisey C.R."/>
            <person name="Farman M.L."/>
            <person name="Jaromczyk J.W."/>
            <person name="Roe B.A."/>
            <person name="O'Sullivan D.M."/>
            <person name="Scott B."/>
            <person name="Tudzynski P."/>
            <person name="An Z."/>
            <person name="Arnaoudova E.G."/>
            <person name="Bullock C.T."/>
            <person name="Charlton N.D."/>
            <person name="Chen L."/>
            <person name="Cox M."/>
            <person name="Dinkins R.D."/>
            <person name="Florea S."/>
            <person name="Glenn A.E."/>
            <person name="Gordon A."/>
            <person name="Gueldener U."/>
            <person name="Harris D.R."/>
            <person name="Hollin W."/>
            <person name="Jaromczyk J."/>
            <person name="Johnson R.D."/>
            <person name="Khan A.K."/>
            <person name="Leistner E."/>
            <person name="Leuchtmann A."/>
            <person name="Li C."/>
            <person name="Liu J."/>
            <person name="Liu J."/>
            <person name="Liu M."/>
            <person name="Mace W."/>
            <person name="Machado C."/>
            <person name="Nagabhyru P."/>
            <person name="Pan J."/>
            <person name="Schmid J."/>
            <person name="Sugawara K."/>
            <person name="Steiner U."/>
            <person name="Takach J.E."/>
            <person name="Tanaka E."/>
            <person name="Webb J.S."/>
            <person name="Wilson E.V."/>
            <person name="Wiseman J.L."/>
            <person name="Yoshida R."/>
            <person name="Zeng Z."/>
        </authorList>
    </citation>
    <scope>NUCLEOTIDE SEQUENCE [LARGE SCALE GENOMIC DNA]</scope>
    <source>
        <strain evidence="2 3">20.1</strain>
    </source>
</reference>
<sequence length="288" mass="32739">MPHFEPPERIPERHRTVTRDMSEAPSEASQPDPGLEIPRTVNAITTSLPPMTPRRSRTPRTPGLRTSPASRSSRTITALLTGELRDWYLDTNSKMRHVLASYYLCTLNGVATDAVVSSVFCDAIDGLYDAQLAKANDMKDQWKHHSIKNMRAFINYCLDETWEGNVPSQSAQTFLTATSRRLVRPLLRSAFSIDRFEDVFKFVDDYLDLGLSTDRVRNWCEFMWQDIGVLILLTELKERNIPIVVHMFVLFDSMFGKPKVVVVGDDDGNITFLELGEQNKDADILPDD</sequence>
<evidence type="ECO:0000313" key="3">
    <source>
        <dbReference type="Proteomes" id="UP000016801"/>
    </source>
</evidence>
<comment type="caution">
    <text evidence="2">The sequence shown here is derived from an EMBL/GenBank/DDBJ whole genome shotgun (WGS) entry which is preliminary data.</text>
</comment>
<name>M1W7S4_CLAP2</name>
<organism evidence="2 3">
    <name type="scientific">Claviceps purpurea (strain 20.1)</name>
    <name type="common">Ergot fungus</name>
    <name type="synonym">Sphacelia segetum</name>
    <dbReference type="NCBI Taxonomy" id="1111077"/>
    <lineage>
        <taxon>Eukaryota</taxon>
        <taxon>Fungi</taxon>
        <taxon>Dikarya</taxon>
        <taxon>Ascomycota</taxon>
        <taxon>Pezizomycotina</taxon>
        <taxon>Sordariomycetes</taxon>
        <taxon>Hypocreomycetidae</taxon>
        <taxon>Hypocreales</taxon>
        <taxon>Clavicipitaceae</taxon>
        <taxon>Claviceps</taxon>
    </lineage>
</organism>
<dbReference type="HOGENOM" id="CLU_966445_0_0_1"/>
<keyword evidence="3" id="KW-1185">Reference proteome</keyword>
<dbReference type="OrthoDB" id="10375091at2759"/>
<dbReference type="Proteomes" id="UP000016801">
    <property type="component" value="Unassembled WGS sequence"/>
</dbReference>
<dbReference type="VEuPathDB" id="FungiDB:CPUR_02341"/>
<protein>
    <submittedName>
        <fullName evidence="2">Uncharacterized protein</fullName>
    </submittedName>
</protein>
<feature type="region of interest" description="Disordered" evidence="1">
    <location>
        <begin position="1"/>
        <end position="72"/>
    </location>
</feature>
<proteinExistence type="predicted"/>
<feature type="compositionally biased region" description="Basic and acidic residues" evidence="1">
    <location>
        <begin position="1"/>
        <end position="22"/>
    </location>
</feature>
<evidence type="ECO:0000256" key="1">
    <source>
        <dbReference type="SAM" id="MobiDB-lite"/>
    </source>
</evidence>
<dbReference type="EMBL" id="CAGA01000009">
    <property type="protein sequence ID" value="CCE28653.1"/>
    <property type="molecule type" value="Genomic_DNA"/>
</dbReference>
<feature type="compositionally biased region" description="Low complexity" evidence="1">
    <location>
        <begin position="59"/>
        <end position="68"/>
    </location>
</feature>
<dbReference type="AlphaFoldDB" id="M1W7S4"/>
<gene>
    <name evidence="2" type="ORF">CPUR_02341</name>
</gene>
<accession>M1W7S4</accession>